<gene>
    <name evidence="9" type="primary">106079311</name>
</gene>
<dbReference type="InterPro" id="IPR036213">
    <property type="entry name" value="Calpain_III_sf"/>
</dbReference>
<reference evidence="9" key="1">
    <citation type="submission" date="2020-05" db="UniProtKB">
        <authorList>
            <consortium name="EnsemblMetazoa"/>
        </authorList>
    </citation>
    <scope>IDENTIFICATION</scope>
    <source>
        <strain evidence="9">BB02</strain>
    </source>
</reference>
<dbReference type="Pfam" id="PF01067">
    <property type="entry name" value="Calpain_III"/>
    <property type="match status" value="1"/>
</dbReference>
<dbReference type="OrthoDB" id="167576at2759"/>
<evidence type="ECO:0000313" key="10">
    <source>
        <dbReference type="Proteomes" id="UP000076420"/>
    </source>
</evidence>
<evidence type="ECO:0000313" key="9">
    <source>
        <dbReference type="EnsemblMetazoa" id="BGLB012270-PB"/>
    </source>
</evidence>
<feature type="active site" evidence="5 6">
    <location>
        <position position="323"/>
    </location>
</feature>
<evidence type="ECO:0000256" key="7">
    <source>
        <dbReference type="SAM" id="MobiDB-lite"/>
    </source>
</evidence>
<accession>A0A2C9K330</accession>
<evidence type="ECO:0000256" key="5">
    <source>
        <dbReference type="PIRSR" id="PIRSR622684-1"/>
    </source>
</evidence>
<sequence>MDYPSSGYHGADATVLQNEGINLAQQAVQFDQIHNFEMAIFYYSEAAQTLYAAFEAGSQMPNIVNKVHEYMDRVEELKQILKIQKTTSKSNSKDNQQLDLEKASFLLNAALDEDELNNFDEAISLYSEAIAFCLKIRDSTSDAKLKDKVVKMATQALDRAEALKKRSVKTPSSSSSVTSSNATVRTLSGKAVPPLGFGAFLDEKEDSTQKLSPSSEGPKVGTSRGRNGLINVGPSSYSKEEIAVLRSTSKINGREYVPFLAIDQKERFAYPELFNDRDGKLTLSPKQKQQFEKWARPESFCDDPKVIYAISSFSIRQTIVSDCSFVASLAISAQYEKRFRKKLITNIIYPQNRNGEPMYNPCGKYMVKLNLNGVWRKVIIDDCLPVSKYGDLLCSFSNNKNELWVSLLEKAYMKVMGGYDFPGSNSNIDLHALTEWIPERVAIRLNSPEFDKDKEFKRLLDRFHKGHCLVTVATGELSEVEAERAGLVPTHAYAMLDIKEYKGRRLFMLKNPWNHLRWKGNYSEKDTVHWTPELQKVLNYDPQSAQMFDNGVFWIDYDSLCKFFDIFYINWDPELFKYTTCMQHTWSAQEGPKRDTYNISDNPQYRLEMKGSQAGAAIWILLTRHITDKADFADNKEFITVLVYKNGGKKVFCPYDPPPYKDGVRINSPHYLCKLVEEKTSEPYTLVISQYEKNNTTHYTLRVYSTCEFSLTPIIDPYNKKYYKRLNGQWSGKSAGGCANNPATFVNNPLYQVFIDNKNVDNHLMIELLGPKQYSVGFEVICVSENVHNAVGAFKRTTSGDFRPGYCFLQMNNISGGVYNIRPCTFAAGNEGPFFLDISCSTSYTVKQLQ</sequence>
<dbReference type="VEuPathDB" id="VectorBase:BGLAX_035156"/>
<keyword evidence="2 6" id="KW-0645">Protease</keyword>
<dbReference type="InterPro" id="IPR051297">
    <property type="entry name" value="PalB/RIM13"/>
</dbReference>
<feature type="region of interest" description="Disordered" evidence="7">
    <location>
        <begin position="163"/>
        <end position="183"/>
    </location>
</feature>
<dbReference type="Proteomes" id="UP000076420">
    <property type="component" value="Unassembled WGS sequence"/>
</dbReference>
<dbReference type="SUPFAM" id="SSF116846">
    <property type="entry name" value="MIT domain"/>
    <property type="match status" value="2"/>
</dbReference>
<dbReference type="KEGG" id="bgt:106079311"/>
<dbReference type="InterPro" id="IPR022684">
    <property type="entry name" value="Calpain_cysteine_protease"/>
</dbReference>
<organism evidence="9 10">
    <name type="scientific">Biomphalaria glabrata</name>
    <name type="common">Bloodfluke planorb</name>
    <name type="synonym">Freshwater snail</name>
    <dbReference type="NCBI Taxonomy" id="6526"/>
    <lineage>
        <taxon>Eukaryota</taxon>
        <taxon>Metazoa</taxon>
        <taxon>Spiralia</taxon>
        <taxon>Lophotrochozoa</taxon>
        <taxon>Mollusca</taxon>
        <taxon>Gastropoda</taxon>
        <taxon>Heterobranchia</taxon>
        <taxon>Euthyneura</taxon>
        <taxon>Panpulmonata</taxon>
        <taxon>Hygrophila</taxon>
        <taxon>Lymnaeoidea</taxon>
        <taxon>Planorbidae</taxon>
        <taxon>Biomphalaria</taxon>
    </lineage>
</organism>
<comment type="similarity">
    <text evidence="1">Belongs to the peptidase C2 family.</text>
</comment>
<evidence type="ECO:0000256" key="4">
    <source>
        <dbReference type="ARBA" id="ARBA00022807"/>
    </source>
</evidence>
<evidence type="ECO:0000256" key="2">
    <source>
        <dbReference type="ARBA" id="ARBA00022670"/>
    </source>
</evidence>
<dbReference type="InterPro" id="IPR022682">
    <property type="entry name" value="Calpain_domain_III"/>
</dbReference>
<dbReference type="STRING" id="6526.A0A2C9K330"/>
<dbReference type="Pfam" id="PF04212">
    <property type="entry name" value="MIT"/>
    <property type="match status" value="2"/>
</dbReference>
<dbReference type="GO" id="GO:0006508">
    <property type="term" value="P:proteolysis"/>
    <property type="evidence" value="ECO:0007669"/>
    <property type="project" value="UniProtKB-KW"/>
</dbReference>
<dbReference type="VEuPathDB" id="VectorBase:BGLB012270"/>
<dbReference type="InterPro" id="IPR038765">
    <property type="entry name" value="Papain-like_cys_pep_sf"/>
</dbReference>
<dbReference type="Gene3D" id="3.90.70.10">
    <property type="entry name" value="Cysteine proteinases"/>
    <property type="match status" value="1"/>
</dbReference>
<dbReference type="SUPFAM" id="SSF49758">
    <property type="entry name" value="Calpain large subunit, middle domain (domain III)"/>
    <property type="match status" value="2"/>
</dbReference>
<dbReference type="EnsemblMetazoa" id="BGLB012270-RB">
    <property type="protein sequence ID" value="BGLB012270-PB"/>
    <property type="gene ID" value="BGLB012270"/>
</dbReference>
<evidence type="ECO:0000256" key="3">
    <source>
        <dbReference type="ARBA" id="ARBA00022801"/>
    </source>
</evidence>
<dbReference type="SMART" id="SM00720">
    <property type="entry name" value="calpain_III"/>
    <property type="match status" value="1"/>
</dbReference>
<evidence type="ECO:0000259" key="8">
    <source>
        <dbReference type="PROSITE" id="PS50203"/>
    </source>
</evidence>
<keyword evidence="4 6" id="KW-0788">Thiol protease</keyword>
<dbReference type="SUPFAM" id="SSF54001">
    <property type="entry name" value="Cysteine proteinases"/>
    <property type="match status" value="1"/>
</dbReference>
<feature type="active site" evidence="5 6">
    <location>
        <position position="511"/>
    </location>
</feature>
<dbReference type="InterPro" id="IPR001300">
    <property type="entry name" value="Peptidase_C2_calpain_cat"/>
</dbReference>
<evidence type="ECO:0000256" key="6">
    <source>
        <dbReference type="PROSITE-ProRule" id="PRU00239"/>
    </source>
</evidence>
<dbReference type="CDD" id="cd00044">
    <property type="entry name" value="CysPc"/>
    <property type="match status" value="1"/>
</dbReference>
<dbReference type="InterPro" id="IPR007330">
    <property type="entry name" value="MIT_dom"/>
</dbReference>
<dbReference type="PANTHER" id="PTHR46143">
    <property type="entry name" value="CALPAIN-7"/>
    <property type="match status" value="1"/>
</dbReference>
<dbReference type="InterPro" id="IPR022683">
    <property type="entry name" value="Calpain_III"/>
</dbReference>
<feature type="active site" evidence="5 6">
    <location>
        <position position="491"/>
    </location>
</feature>
<dbReference type="InterPro" id="IPR036181">
    <property type="entry name" value="MIT_dom_sf"/>
</dbReference>
<keyword evidence="3 6" id="KW-0378">Hydrolase</keyword>
<dbReference type="SMART" id="SM00230">
    <property type="entry name" value="CysPc"/>
    <property type="match status" value="1"/>
</dbReference>
<proteinExistence type="inferred from homology"/>
<dbReference type="PRINTS" id="PR00704">
    <property type="entry name" value="CALPAIN"/>
</dbReference>
<evidence type="ECO:0000256" key="1">
    <source>
        <dbReference type="ARBA" id="ARBA00007623"/>
    </source>
</evidence>
<protein>
    <recommendedName>
        <fullName evidence="8">Calpain catalytic domain-containing protein</fullName>
    </recommendedName>
</protein>
<feature type="domain" description="Calpain catalytic" evidence="8">
    <location>
        <begin position="268"/>
        <end position="573"/>
    </location>
</feature>
<feature type="region of interest" description="Disordered" evidence="7">
    <location>
        <begin position="205"/>
        <end position="231"/>
    </location>
</feature>
<dbReference type="SMART" id="SM00745">
    <property type="entry name" value="MIT"/>
    <property type="match status" value="2"/>
</dbReference>
<dbReference type="Gene3D" id="1.20.58.80">
    <property type="entry name" value="Phosphotransferase system, lactose/cellobiose-type IIA subunit"/>
    <property type="match status" value="2"/>
</dbReference>
<dbReference type="GO" id="GO:0004198">
    <property type="term" value="F:calcium-dependent cysteine-type endopeptidase activity"/>
    <property type="evidence" value="ECO:0007669"/>
    <property type="project" value="InterPro"/>
</dbReference>
<dbReference type="PROSITE" id="PS50203">
    <property type="entry name" value="CALPAIN_CAT"/>
    <property type="match status" value="1"/>
</dbReference>
<dbReference type="PANTHER" id="PTHR46143:SF1">
    <property type="entry name" value="CALPAIN-7"/>
    <property type="match status" value="1"/>
</dbReference>
<dbReference type="AlphaFoldDB" id="A0A2C9K330"/>
<name>A0A2C9K330_BIOGL</name>
<dbReference type="Gene3D" id="2.60.120.380">
    <property type="match status" value="2"/>
</dbReference>
<dbReference type="Pfam" id="PF00648">
    <property type="entry name" value="Peptidase_C2"/>
    <property type="match status" value="1"/>
</dbReference>
<feature type="compositionally biased region" description="Low complexity" evidence="7">
    <location>
        <begin position="169"/>
        <end position="183"/>
    </location>
</feature>